<proteinExistence type="inferred from homology"/>
<evidence type="ECO:0000256" key="3">
    <source>
        <dbReference type="ARBA" id="ARBA00022606"/>
    </source>
</evidence>
<dbReference type="PRINTS" id="PR00237">
    <property type="entry name" value="GPCRRHODOPSN"/>
</dbReference>
<dbReference type="KEGG" id="muo:115467817"/>
<reference evidence="13" key="1">
    <citation type="submission" date="2025-08" db="UniProtKB">
        <authorList>
            <consortium name="RefSeq"/>
        </authorList>
    </citation>
    <scope>IDENTIFICATION</scope>
</reference>
<comment type="function">
    <text evidence="1">Odorant receptor.</text>
</comment>
<dbReference type="Gene3D" id="1.20.1070.10">
    <property type="entry name" value="Rhodopsin 7-helix transmembrane proteins"/>
    <property type="match status" value="1"/>
</dbReference>
<evidence type="ECO:0000313" key="12">
    <source>
        <dbReference type="Proteomes" id="UP000515156"/>
    </source>
</evidence>
<evidence type="ECO:0000256" key="4">
    <source>
        <dbReference type="ARBA" id="ARBA00022692"/>
    </source>
</evidence>
<evidence type="ECO:0000256" key="6">
    <source>
        <dbReference type="ARBA" id="ARBA00022989"/>
    </source>
</evidence>
<keyword evidence="3 10" id="KW-0716">Sensory transduction</keyword>
<dbReference type="OrthoDB" id="5969463at2759"/>
<evidence type="ECO:0000256" key="9">
    <source>
        <dbReference type="RuleBase" id="RU000688"/>
    </source>
</evidence>
<evidence type="ECO:0000313" key="13">
    <source>
        <dbReference type="RefSeq" id="XP_030055163.1"/>
    </source>
</evidence>
<comment type="similarity">
    <text evidence="9">Belongs to the G-protein coupled receptor 1 family.</text>
</comment>
<feature type="transmembrane region" description="Helical" evidence="10">
    <location>
        <begin position="102"/>
        <end position="123"/>
    </location>
</feature>
<feature type="transmembrane region" description="Helical" evidence="10">
    <location>
        <begin position="143"/>
        <end position="166"/>
    </location>
</feature>
<keyword evidence="7 10" id="KW-0472">Membrane</keyword>
<keyword evidence="12" id="KW-1185">Reference proteome</keyword>
<accession>A0A6P7XRP0</accession>
<dbReference type="PROSITE" id="PS00237">
    <property type="entry name" value="G_PROTEIN_RECEP_F1_1"/>
    <property type="match status" value="1"/>
</dbReference>
<name>A0A6P7XRP0_9AMPH</name>
<dbReference type="InterPro" id="IPR050402">
    <property type="entry name" value="OR51/52/56-like"/>
</dbReference>
<dbReference type="PANTHER" id="PTHR26450">
    <property type="entry name" value="OLFACTORY RECEPTOR 56B1-RELATED"/>
    <property type="match status" value="1"/>
</dbReference>
<dbReference type="GO" id="GO:0005886">
    <property type="term" value="C:plasma membrane"/>
    <property type="evidence" value="ECO:0007669"/>
    <property type="project" value="UniProtKB-SubCell"/>
</dbReference>
<keyword evidence="9" id="KW-0675">Receptor</keyword>
<keyword evidence="8 9" id="KW-0807">Transducer</keyword>
<evidence type="ECO:0000256" key="7">
    <source>
        <dbReference type="ARBA" id="ARBA00023136"/>
    </source>
</evidence>
<feature type="domain" description="G-protein coupled receptors family 1 profile" evidence="11">
    <location>
        <begin position="44"/>
        <end position="295"/>
    </location>
</feature>
<dbReference type="RefSeq" id="XP_030055163.1">
    <property type="nucleotide sequence ID" value="XM_030199303.1"/>
</dbReference>
<dbReference type="FunCoup" id="A0A6P7XRP0">
    <property type="interactions" value="397"/>
</dbReference>
<evidence type="ECO:0000256" key="1">
    <source>
        <dbReference type="ARBA" id="ARBA00002936"/>
    </source>
</evidence>
<dbReference type="PRINTS" id="PR00245">
    <property type="entry name" value="OLFACTORYR"/>
</dbReference>
<dbReference type="PANTHER" id="PTHR26450:SF121">
    <property type="entry name" value="OLFACTORY RECEPTOR 52A4"/>
    <property type="match status" value="1"/>
</dbReference>
<evidence type="ECO:0000256" key="10">
    <source>
        <dbReference type="RuleBase" id="RU363047"/>
    </source>
</evidence>
<protein>
    <recommendedName>
        <fullName evidence="10">Olfactory receptor</fullName>
    </recommendedName>
</protein>
<dbReference type="Proteomes" id="UP000515156">
    <property type="component" value="Chromosome 4"/>
</dbReference>
<evidence type="ECO:0000256" key="2">
    <source>
        <dbReference type="ARBA" id="ARBA00004141"/>
    </source>
</evidence>
<keyword evidence="9" id="KW-0297">G-protein coupled receptor</keyword>
<dbReference type="InParanoid" id="A0A6P7XRP0"/>
<evidence type="ECO:0000256" key="8">
    <source>
        <dbReference type="ARBA" id="ARBA00023224"/>
    </source>
</evidence>
<keyword evidence="4 9" id="KW-0812">Transmembrane</keyword>
<dbReference type="SUPFAM" id="SSF81321">
    <property type="entry name" value="Family A G protein-coupled receptor-like"/>
    <property type="match status" value="1"/>
</dbReference>
<gene>
    <name evidence="13" type="primary">LOC115467817</name>
</gene>
<feature type="transmembrane region" description="Helical" evidence="10">
    <location>
        <begin position="64"/>
        <end position="90"/>
    </location>
</feature>
<dbReference type="Pfam" id="PF13853">
    <property type="entry name" value="7tm_4"/>
    <property type="match status" value="1"/>
</dbReference>
<keyword evidence="10" id="KW-1003">Cell membrane</keyword>
<dbReference type="GeneID" id="115467817"/>
<dbReference type="AlphaFoldDB" id="A0A6P7XRP0"/>
<keyword evidence="5 10" id="KW-0552">Olfaction</keyword>
<comment type="subcellular location">
    <subcellularLocation>
        <location evidence="10">Cell membrane</location>
        <topology evidence="10">Multi-pass membrane protein</topology>
    </subcellularLocation>
    <subcellularLocation>
        <location evidence="2">Membrane</location>
        <topology evidence="2">Multi-pass membrane protein</topology>
    </subcellularLocation>
</comment>
<dbReference type="GO" id="GO:0004984">
    <property type="term" value="F:olfactory receptor activity"/>
    <property type="evidence" value="ECO:0007669"/>
    <property type="project" value="InterPro"/>
</dbReference>
<dbReference type="FunFam" id="1.20.1070.10:FF:000006">
    <property type="entry name" value="Olfactory receptor"/>
    <property type="match status" value="1"/>
</dbReference>
<feature type="transmembrane region" description="Helical" evidence="10">
    <location>
        <begin position="243"/>
        <end position="262"/>
    </location>
</feature>
<dbReference type="InterPro" id="IPR017452">
    <property type="entry name" value="GPCR_Rhodpsn_7TM"/>
</dbReference>
<feature type="transmembrane region" description="Helical" evidence="10">
    <location>
        <begin position="200"/>
        <end position="222"/>
    </location>
</feature>
<organism evidence="12 13">
    <name type="scientific">Microcaecilia unicolor</name>
    <dbReference type="NCBI Taxonomy" id="1415580"/>
    <lineage>
        <taxon>Eukaryota</taxon>
        <taxon>Metazoa</taxon>
        <taxon>Chordata</taxon>
        <taxon>Craniata</taxon>
        <taxon>Vertebrata</taxon>
        <taxon>Euteleostomi</taxon>
        <taxon>Amphibia</taxon>
        <taxon>Gymnophiona</taxon>
        <taxon>Siphonopidae</taxon>
        <taxon>Microcaecilia</taxon>
    </lineage>
</organism>
<evidence type="ECO:0000256" key="5">
    <source>
        <dbReference type="ARBA" id="ARBA00022725"/>
    </source>
</evidence>
<keyword evidence="6 10" id="KW-1133">Transmembrane helix</keyword>
<feature type="transmembrane region" description="Helical" evidence="10">
    <location>
        <begin position="274"/>
        <end position="295"/>
    </location>
</feature>
<dbReference type="PROSITE" id="PS50262">
    <property type="entry name" value="G_PROTEIN_RECEP_F1_2"/>
    <property type="match status" value="1"/>
</dbReference>
<evidence type="ECO:0000259" key="11">
    <source>
        <dbReference type="PROSITE" id="PS50262"/>
    </source>
</evidence>
<sequence>MISSFNSTIMNPSVFTLIGIPGLETLHYWIAIPFCVLYIIALLGNAAIMTVITVTSTLHEPMFIFLFLLAFNDVCLCSTIIPKMLGIFWFNFKEINMHGCLAQMYFIHVFTGTESGVLLAMAFDRYVAICNPLRYGSIMTTNLIAKIGMVLLLRPAVLVAPFLFLIKRFSFYKTNVISHSYCEHMAVVTLVQEDVRLNSAYGLFVAFFVIGIDVILISLSYIRIFKAVFVLPSKEARLKAFSTCIPHICVFLMFYALALFSFLSHRYGKSIPHYIHIILSNLYLLLPPALNPMVYGVKTKQIRNRAITLIVFWKRII</sequence>
<dbReference type="CDD" id="cd15917">
    <property type="entry name" value="7tmA_OR51_52-like"/>
    <property type="match status" value="1"/>
</dbReference>
<dbReference type="InterPro" id="IPR000276">
    <property type="entry name" value="GPCR_Rhodpsn"/>
</dbReference>
<feature type="transmembrane region" description="Helical" evidence="10">
    <location>
        <begin position="26"/>
        <end position="52"/>
    </location>
</feature>
<dbReference type="GO" id="GO:0004930">
    <property type="term" value="F:G protein-coupled receptor activity"/>
    <property type="evidence" value="ECO:0007669"/>
    <property type="project" value="UniProtKB-KW"/>
</dbReference>
<dbReference type="InterPro" id="IPR000725">
    <property type="entry name" value="Olfact_rcpt"/>
</dbReference>